<proteinExistence type="predicted"/>
<evidence type="ECO:0000313" key="3">
    <source>
        <dbReference type="Proteomes" id="UP000077069"/>
    </source>
</evidence>
<dbReference type="EMBL" id="KV441560">
    <property type="protein sequence ID" value="OAG00083.1"/>
    <property type="molecule type" value="Genomic_DNA"/>
</dbReference>
<keyword evidence="3" id="KW-1185">Reference proteome</keyword>
<dbReference type="PROSITE" id="PS50181">
    <property type="entry name" value="FBOX"/>
    <property type="match status" value="1"/>
</dbReference>
<dbReference type="InterPro" id="IPR001810">
    <property type="entry name" value="F-box_dom"/>
</dbReference>
<organism evidence="2 3">
    <name type="scientific">Paraphaeosphaeria sporulosa</name>
    <dbReference type="NCBI Taxonomy" id="1460663"/>
    <lineage>
        <taxon>Eukaryota</taxon>
        <taxon>Fungi</taxon>
        <taxon>Dikarya</taxon>
        <taxon>Ascomycota</taxon>
        <taxon>Pezizomycotina</taxon>
        <taxon>Dothideomycetes</taxon>
        <taxon>Pleosporomycetidae</taxon>
        <taxon>Pleosporales</taxon>
        <taxon>Massarineae</taxon>
        <taxon>Didymosphaeriaceae</taxon>
        <taxon>Paraphaeosphaeria</taxon>
    </lineage>
</organism>
<dbReference type="OrthoDB" id="2522477at2759"/>
<name>A0A177BXK6_9PLEO</name>
<dbReference type="InterPro" id="IPR032675">
    <property type="entry name" value="LRR_dom_sf"/>
</dbReference>
<evidence type="ECO:0000259" key="1">
    <source>
        <dbReference type="PROSITE" id="PS50181"/>
    </source>
</evidence>
<dbReference type="Proteomes" id="UP000077069">
    <property type="component" value="Unassembled WGS sequence"/>
</dbReference>
<dbReference type="SUPFAM" id="SSF52047">
    <property type="entry name" value="RNI-like"/>
    <property type="match status" value="1"/>
</dbReference>
<dbReference type="STRING" id="1460663.A0A177BXK6"/>
<gene>
    <name evidence="2" type="ORF">CC84DRAFT_1103380</name>
</gene>
<evidence type="ECO:0000313" key="2">
    <source>
        <dbReference type="EMBL" id="OAG00083.1"/>
    </source>
</evidence>
<dbReference type="Gene3D" id="3.80.10.10">
    <property type="entry name" value="Ribonuclease Inhibitor"/>
    <property type="match status" value="1"/>
</dbReference>
<accession>A0A177BXK6</accession>
<dbReference type="InParanoid" id="A0A177BXK6"/>
<dbReference type="AlphaFoldDB" id="A0A177BXK6"/>
<reference evidence="2 3" key="1">
    <citation type="submission" date="2016-05" db="EMBL/GenBank/DDBJ databases">
        <title>Comparative analysis of secretome profiles of manganese(II)-oxidizing ascomycete fungi.</title>
        <authorList>
            <consortium name="DOE Joint Genome Institute"/>
            <person name="Zeiner C.A."/>
            <person name="Purvine S.O."/>
            <person name="Zink E.M."/>
            <person name="Wu S."/>
            <person name="Pasa-Tolic L."/>
            <person name="Chaput D.L."/>
            <person name="Haridas S."/>
            <person name="Grigoriev I.V."/>
            <person name="Santelli C.M."/>
            <person name="Hansel C.M."/>
        </authorList>
    </citation>
    <scope>NUCLEOTIDE SEQUENCE [LARGE SCALE GENOMIC DNA]</scope>
    <source>
        <strain evidence="2 3">AP3s5-JAC2a</strain>
    </source>
</reference>
<sequence length="544" mass="61236">MTAEVPQSGLLALVDELLLSIIDHLDSRDALCSLAACCHRLQGLTEPYIWRFLLVTSGDRARNIAAALDVRETRSSYIQELSIRYPDCDREGIQELNHFIVLMDKLRHLTIESPCPNNSEWKSDVEFDGWTRIDYMALLEASVYPRKGISPTLPMLQSLTLHGHGPDERKFTFGRCAVVFLHPTLKSITISCTNFDAKITHADITDQQRRSTPLKSLTLIECNVNVRFLDVVLSLPKALKELDIGERLHAFPGCIPSTDSTTRTSQPAFLEALIRQADSLERLSHIGGATQYLPTKYPTFEDDSARLRHLSNLRSLSLGVETMLLGHVQRDDYSASLRELKVLDVSWANNLKGVSEDTLRHPGRVLRHCTDVIKGMTRPVDLSIVFSNPNPEQILSTIPTANIALVLQTIIDGPLRTPMYTLSSLLRSSNRRLALLTSRFSTKQSYIPPYMYGEEVPFEEKFYDSDDFWRVSGLNFRVMDDEVFVEEVKKKPKMVCAGCKDRMGRSECFNAGDGSICIHCERDMRDGGIDGNDIQCAYDVDTCA</sequence>
<dbReference type="SUPFAM" id="SSF81383">
    <property type="entry name" value="F-box domain"/>
    <property type="match status" value="1"/>
</dbReference>
<dbReference type="GeneID" id="28758496"/>
<feature type="domain" description="F-box" evidence="1">
    <location>
        <begin position="7"/>
        <end position="53"/>
    </location>
</feature>
<dbReference type="RefSeq" id="XP_018030448.1">
    <property type="nucleotide sequence ID" value="XM_018175010.1"/>
</dbReference>
<dbReference type="InterPro" id="IPR036047">
    <property type="entry name" value="F-box-like_dom_sf"/>
</dbReference>
<protein>
    <recommendedName>
        <fullName evidence="1">F-box domain-containing protein</fullName>
    </recommendedName>
</protein>